<gene>
    <name evidence="3" type="ORF">KQY15_09410</name>
</gene>
<feature type="domain" description="YcxB-like C-terminal" evidence="2">
    <location>
        <begin position="107"/>
        <end position="166"/>
    </location>
</feature>
<keyword evidence="1" id="KW-1133">Transmembrane helix</keyword>
<accession>A0ABS6MLY1</accession>
<evidence type="ECO:0000313" key="3">
    <source>
        <dbReference type="EMBL" id="MBV2129311.1"/>
    </source>
</evidence>
<name>A0ABS6MLY1_9GAMM</name>
<proteinExistence type="predicted"/>
<dbReference type="Proteomes" id="UP000704611">
    <property type="component" value="Unassembled WGS sequence"/>
</dbReference>
<keyword evidence="1" id="KW-0812">Transmembrane</keyword>
<evidence type="ECO:0000259" key="2">
    <source>
        <dbReference type="Pfam" id="PF14317"/>
    </source>
</evidence>
<evidence type="ECO:0000256" key="1">
    <source>
        <dbReference type="SAM" id="Phobius"/>
    </source>
</evidence>
<reference evidence="3 4" key="1">
    <citation type="submission" date="2021-06" db="EMBL/GenBank/DDBJ databases">
        <title>Rheinheimera indica sp. nov., isolated from deep-sea sediment.</title>
        <authorList>
            <person name="Wang Z."/>
            <person name="Zhang X.-Y."/>
        </authorList>
    </citation>
    <scope>NUCLEOTIDE SEQUENCE [LARGE SCALE GENOMIC DNA]</scope>
    <source>
        <strain evidence="3 4">SM2107</strain>
    </source>
</reference>
<keyword evidence="4" id="KW-1185">Reference proteome</keyword>
<protein>
    <submittedName>
        <fullName evidence="3">YcxB family protein</fullName>
    </submittedName>
</protein>
<comment type="caution">
    <text evidence="3">The sequence shown here is derived from an EMBL/GenBank/DDBJ whole genome shotgun (WGS) entry which is preliminary data.</text>
</comment>
<dbReference type="InterPro" id="IPR025588">
    <property type="entry name" value="YcxB-like_C"/>
</dbReference>
<dbReference type="RefSeq" id="WP_217668927.1">
    <property type="nucleotide sequence ID" value="NZ_JAHRID010000003.1"/>
</dbReference>
<feature type="transmembrane region" description="Helical" evidence="1">
    <location>
        <begin position="60"/>
        <end position="78"/>
    </location>
</feature>
<sequence>MNFKVVTSKADYDAFYAYTASKVLKSYTWLPMLKNLLLWLVLAFSFMTFFQFQSGEIEKNFFVSILTVSIPFFAYVALSKLMEVKAAQCFTPNENGIMIGNKEFEVSADGIKEIHRYGHSFYNWDVVERVEEVNGSIYIFVDKVLALIFNSESLKSDELKEELLNTLKKYV</sequence>
<organism evidence="3 4">
    <name type="scientific">Arsukibacterium indicum</name>
    <dbReference type="NCBI Taxonomy" id="2848612"/>
    <lineage>
        <taxon>Bacteria</taxon>
        <taxon>Pseudomonadati</taxon>
        <taxon>Pseudomonadota</taxon>
        <taxon>Gammaproteobacteria</taxon>
        <taxon>Chromatiales</taxon>
        <taxon>Chromatiaceae</taxon>
        <taxon>Arsukibacterium</taxon>
    </lineage>
</organism>
<feature type="transmembrane region" description="Helical" evidence="1">
    <location>
        <begin position="36"/>
        <end position="54"/>
    </location>
</feature>
<dbReference type="Pfam" id="PF14317">
    <property type="entry name" value="YcxB"/>
    <property type="match status" value="1"/>
</dbReference>
<evidence type="ECO:0000313" key="4">
    <source>
        <dbReference type="Proteomes" id="UP000704611"/>
    </source>
</evidence>
<keyword evidence="1" id="KW-0472">Membrane</keyword>
<dbReference type="EMBL" id="JAHRID010000003">
    <property type="protein sequence ID" value="MBV2129311.1"/>
    <property type="molecule type" value="Genomic_DNA"/>
</dbReference>